<dbReference type="Gene3D" id="2.60.120.200">
    <property type="match status" value="1"/>
</dbReference>
<dbReference type="InterPro" id="IPR000998">
    <property type="entry name" value="MAM_dom"/>
</dbReference>
<dbReference type="InterPro" id="IPR005492">
    <property type="entry name" value="EPTP"/>
</dbReference>
<comment type="subcellular location">
    <subcellularLocation>
        <location evidence="1">Cell projection</location>
        <location evidence="1">Stereocilium</location>
    </subcellularLocation>
</comment>
<protein>
    <submittedName>
        <fullName evidence="6">Uncharacterized protein</fullName>
    </submittedName>
</protein>
<dbReference type="EMBL" id="CALNXI010001066">
    <property type="protein sequence ID" value="CAH3153903.1"/>
    <property type="molecule type" value="Genomic_DNA"/>
</dbReference>
<evidence type="ECO:0000259" key="4">
    <source>
        <dbReference type="PROSITE" id="PS50022"/>
    </source>
</evidence>
<dbReference type="Proteomes" id="UP001159427">
    <property type="component" value="Unassembled WGS sequence"/>
</dbReference>
<dbReference type="CDD" id="cd00057">
    <property type="entry name" value="FA58C"/>
    <property type="match status" value="1"/>
</dbReference>
<sequence length="687" mass="78248">MALKHFFGETVLKQDPKMDVMRTTITVLFIMFHTLIKEQQALNLQDYSNYINEKKKEINEKLEGVRKLNEEVVEYIEASCQAMTCNFDESMCDFEQDKSGKFIWTRRKGRGPSAYTGFFDHTTGSTTGEYVENMWLEAGINTSSITGSLMGTHRVTFEASPGKDCLGGIAIDDFSFTAGSCPLSLPCDSNAPIGISDPSIISDGQMNASSQHDSPRYKPYYGRLHDKRGDGWCPSPTAEGNDWLKIDLRDTFVVCAVATQGNKDGKAWTAFKLSYSSDGKNWKFYKYGDCTEKEFQRKGRSDDVDKYILPVQIHARFIRFHPTNRHNRSCLRVEVFGTRVFSSNNFQKYQDLPTSGAVDVEQFTINGSQFLAFANSRSDTDGFNTESFIYKMNFTEKFSLYQTINTMGVTDMEYFTIADTHYLAVANFESGFTPRLKLVIYRWNGLFFVVFQNITTYGNGTADLNFFKIGTEPFLTIVNLNYAYNDYWIELEICKWRNNSFDLSEVTGMRAYALYGDSTEFVFKNETFIVMVAGNHLYLFKRLGGGFRLLSPVRPIQLTYGARDVKSFKMNGQIFFAIANFEDGTKPNILKWDENGFVLYQTLFTTEAIACHPFVMYSQNFLGVVDAHGKSFVYRAIGSRFFMFRELSTPGAHGMTSFVHGGHTYLVVANTKSEEKFNINSTVYKFN</sequence>
<evidence type="ECO:0000256" key="2">
    <source>
        <dbReference type="ARBA" id="ARBA00022729"/>
    </source>
</evidence>
<evidence type="ECO:0000259" key="5">
    <source>
        <dbReference type="PROSITE" id="PS50060"/>
    </source>
</evidence>
<evidence type="ECO:0000256" key="1">
    <source>
        <dbReference type="ARBA" id="ARBA00004645"/>
    </source>
</evidence>
<dbReference type="PANTHER" id="PTHR15261:SF4">
    <property type="entry name" value="THROMBOSPONDIN-TYPE LAMININ G DOMAIN AND EAR REPEAT-CONTAINING PROTEIN"/>
    <property type="match status" value="1"/>
</dbReference>
<organism evidence="6 7">
    <name type="scientific">Porites evermanni</name>
    <dbReference type="NCBI Taxonomy" id="104178"/>
    <lineage>
        <taxon>Eukaryota</taxon>
        <taxon>Metazoa</taxon>
        <taxon>Cnidaria</taxon>
        <taxon>Anthozoa</taxon>
        <taxon>Hexacorallia</taxon>
        <taxon>Scleractinia</taxon>
        <taxon>Fungiina</taxon>
        <taxon>Poritidae</taxon>
        <taxon>Porites</taxon>
    </lineage>
</organism>
<accession>A0ABN8Q2J6</accession>
<evidence type="ECO:0000313" key="6">
    <source>
        <dbReference type="EMBL" id="CAH3153903.1"/>
    </source>
</evidence>
<name>A0ABN8Q2J6_9CNID</name>
<keyword evidence="2" id="KW-0732">Signal</keyword>
<comment type="caution">
    <text evidence="6">The sequence shown here is derived from an EMBL/GenBank/DDBJ whole genome shotgun (WGS) entry which is preliminary data.</text>
</comment>
<reference evidence="6 7" key="1">
    <citation type="submission" date="2022-05" db="EMBL/GenBank/DDBJ databases">
        <authorList>
            <consortium name="Genoscope - CEA"/>
            <person name="William W."/>
        </authorList>
    </citation>
    <scope>NUCLEOTIDE SEQUENCE [LARGE SCALE GENOMIC DNA]</scope>
</reference>
<feature type="domain" description="F5/8 type C" evidence="4">
    <location>
        <begin position="187"/>
        <end position="338"/>
    </location>
</feature>
<dbReference type="Pfam" id="PF03736">
    <property type="entry name" value="EPTP"/>
    <property type="match status" value="3"/>
</dbReference>
<dbReference type="InterPro" id="IPR000421">
    <property type="entry name" value="FA58C"/>
</dbReference>
<evidence type="ECO:0000313" key="7">
    <source>
        <dbReference type="Proteomes" id="UP001159427"/>
    </source>
</evidence>
<gene>
    <name evidence="6" type="ORF">PEVE_00001235</name>
</gene>
<dbReference type="PANTHER" id="PTHR15261">
    <property type="entry name" value="THROMBOSPONDIN-TYPE LAMININ G DOMAIN AND EAR REPEAT-CONTAINING"/>
    <property type="match status" value="1"/>
</dbReference>
<dbReference type="Gene3D" id="2.60.120.260">
    <property type="entry name" value="Galactose-binding domain-like"/>
    <property type="match status" value="1"/>
</dbReference>
<dbReference type="Pfam" id="PF00754">
    <property type="entry name" value="F5_F8_type_C"/>
    <property type="match status" value="1"/>
</dbReference>
<feature type="domain" description="MAM" evidence="5">
    <location>
        <begin position="135"/>
        <end position="183"/>
    </location>
</feature>
<keyword evidence="7" id="KW-1185">Reference proteome</keyword>
<evidence type="ECO:0000256" key="3">
    <source>
        <dbReference type="ARBA" id="ARBA00022737"/>
    </source>
</evidence>
<dbReference type="PROSITE" id="PS50060">
    <property type="entry name" value="MAM_2"/>
    <property type="match status" value="2"/>
</dbReference>
<proteinExistence type="predicted"/>
<dbReference type="SMART" id="SM00231">
    <property type="entry name" value="FA58C"/>
    <property type="match status" value="1"/>
</dbReference>
<keyword evidence="3" id="KW-0677">Repeat</keyword>
<dbReference type="PROSITE" id="PS01285">
    <property type="entry name" value="FA58C_1"/>
    <property type="match status" value="1"/>
</dbReference>
<dbReference type="InterPro" id="IPR009039">
    <property type="entry name" value="EAR"/>
</dbReference>
<feature type="domain" description="MAM" evidence="5">
    <location>
        <begin position="83"/>
        <end position="131"/>
    </location>
</feature>
<dbReference type="PROSITE" id="PS50912">
    <property type="entry name" value="EAR"/>
    <property type="match status" value="5"/>
</dbReference>
<dbReference type="PROSITE" id="PS50022">
    <property type="entry name" value="FA58C_3"/>
    <property type="match status" value="1"/>
</dbReference>
<dbReference type="InterPro" id="IPR008979">
    <property type="entry name" value="Galactose-bd-like_sf"/>
</dbReference>
<dbReference type="SUPFAM" id="SSF49899">
    <property type="entry name" value="Concanavalin A-like lectins/glucanases"/>
    <property type="match status" value="1"/>
</dbReference>
<dbReference type="InterPro" id="IPR013320">
    <property type="entry name" value="ConA-like_dom_sf"/>
</dbReference>
<dbReference type="SUPFAM" id="SSF49785">
    <property type="entry name" value="Galactose-binding domain-like"/>
    <property type="match status" value="1"/>
</dbReference>